<accession>A0AAN9VA03</accession>
<evidence type="ECO:0000256" key="1">
    <source>
        <dbReference type="ARBA" id="ARBA00022679"/>
    </source>
</evidence>
<name>A0AAN9VA03_9PEZI</name>
<sequence>MACSITVGDETFGSVPWVAMQGVKFTSLGGAQVVRRDSHENSADRMCSEPTWEADLDMLEPEKLGPALGDSSISPGEMVRFCSVSNEVVGILCRRVLQSITPETHTPLPVNLQLYLNWMQKRCESLAANPKSDTDEDAVIKSFVDEFPFDGKFCKTISNNLVDVFAERVTPTAVLTAEDNLSRFYQETYGFPSFSKTFQNWFHIKSHKNPKLRVLQIGAGTASVTVPVLEQLGGRKGETARFSKWTSTDVSVDLLENAKTLLSDWEPRIEYQTLDIENDPIEQGFSEETYDVVLAVNALHATKDVRKTLENCRRLLKPGGNLVLGEITNPNDISSLIFGMLPEWWVSEDGRKDGPLMSQSKWDEALVSAGLSAAEAKLPDVGSETGAHRMSVMVSTRTVDQSPPAKHIIIVIPDGFSSATASVAHLISLEFENLGSRIEIKNLQSAATDIDGKTVVSILDFEESFLENLQRAQFEQLQHILLHAGEVLWVTRSDPADGLGGHPSKHIISGLLRCVKTEDASRRLYELHFVRELRTGLDATARAVRRRLCTIWSEKDRPEEFETVERDGVLCIPRYIPQDPLNKAMAYNELDAAPEVADVMQPDRPLKLTIGRPGMLDTLHFLDDEAPLQPLDDEEVEIEVKACGMNFL</sequence>
<dbReference type="InterPro" id="IPR050444">
    <property type="entry name" value="Polyketide_Synthase"/>
</dbReference>
<evidence type="ECO:0000313" key="4">
    <source>
        <dbReference type="Proteomes" id="UP001320420"/>
    </source>
</evidence>
<keyword evidence="1" id="KW-0808">Transferase</keyword>
<dbReference type="InterPro" id="IPR013217">
    <property type="entry name" value="Methyltransf_12"/>
</dbReference>
<dbReference type="CDD" id="cd02440">
    <property type="entry name" value="AdoMet_MTases"/>
    <property type="match status" value="1"/>
</dbReference>
<organism evidence="3 4">
    <name type="scientific">Diatrype stigma</name>
    <dbReference type="NCBI Taxonomy" id="117547"/>
    <lineage>
        <taxon>Eukaryota</taxon>
        <taxon>Fungi</taxon>
        <taxon>Dikarya</taxon>
        <taxon>Ascomycota</taxon>
        <taxon>Pezizomycotina</taxon>
        <taxon>Sordariomycetes</taxon>
        <taxon>Xylariomycetidae</taxon>
        <taxon>Xylariales</taxon>
        <taxon>Diatrypaceae</taxon>
        <taxon>Diatrype</taxon>
    </lineage>
</organism>
<dbReference type="SUPFAM" id="SSF53335">
    <property type="entry name" value="S-adenosyl-L-methionine-dependent methyltransferases"/>
    <property type="match status" value="1"/>
</dbReference>
<dbReference type="PANTHER" id="PTHR45681">
    <property type="entry name" value="POLYKETIDE SYNTHASE 44-RELATED"/>
    <property type="match status" value="1"/>
</dbReference>
<gene>
    <name evidence="3" type="ORF">SLS62_001874</name>
</gene>
<evidence type="ECO:0000313" key="3">
    <source>
        <dbReference type="EMBL" id="KAK7756278.1"/>
    </source>
</evidence>
<dbReference type="Proteomes" id="UP001320420">
    <property type="component" value="Unassembled WGS sequence"/>
</dbReference>
<proteinExistence type="predicted"/>
<reference evidence="3 4" key="1">
    <citation type="submission" date="2024-02" db="EMBL/GenBank/DDBJ databases">
        <title>De novo assembly and annotation of 12 fungi associated with fruit tree decline syndrome in Ontario, Canada.</title>
        <authorList>
            <person name="Sulman M."/>
            <person name="Ellouze W."/>
            <person name="Ilyukhin E."/>
        </authorList>
    </citation>
    <scope>NUCLEOTIDE SEQUENCE [LARGE SCALE GENOMIC DNA]</scope>
    <source>
        <strain evidence="3 4">M11/M66-122</strain>
    </source>
</reference>
<dbReference type="AlphaFoldDB" id="A0AAN9VA03"/>
<dbReference type="Gene3D" id="3.90.180.10">
    <property type="entry name" value="Medium-chain alcohol dehydrogenases, catalytic domain"/>
    <property type="match status" value="1"/>
</dbReference>
<dbReference type="InterPro" id="IPR029063">
    <property type="entry name" value="SAM-dependent_MTases_sf"/>
</dbReference>
<dbReference type="PANTHER" id="PTHR45681:SF6">
    <property type="entry name" value="POLYKETIDE SYNTHASE 37"/>
    <property type="match status" value="1"/>
</dbReference>
<dbReference type="Pfam" id="PF08242">
    <property type="entry name" value="Methyltransf_12"/>
    <property type="match status" value="1"/>
</dbReference>
<protein>
    <submittedName>
        <fullName evidence="3">Secondary metabolism biosynthetic enzyme</fullName>
    </submittedName>
</protein>
<comment type="caution">
    <text evidence="3">The sequence shown here is derived from an EMBL/GenBank/DDBJ whole genome shotgun (WGS) entry which is preliminary data.</text>
</comment>
<dbReference type="EMBL" id="JAKJXP020000008">
    <property type="protein sequence ID" value="KAK7756278.1"/>
    <property type="molecule type" value="Genomic_DNA"/>
</dbReference>
<evidence type="ECO:0000259" key="2">
    <source>
        <dbReference type="Pfam" id="PF08242"/>
    </source>
</evidence>
<feature type="domain" description="Methyltransferase type 12" evidence="2">
    <location>
        <begin position="215"/>
        <end position="322"/>
    </location>
</feature>
<dbReference type="GO" id="GO:0016740">
    <property type="term" value="F:transferase activity"/>
    <property type="evidence" value="ECO:0007669"/>
    <property type="project" value="UniProtKB-KW"/>
</dbReference>
<keyword evidence="4" id="KW-1185">Reference proteome</keyword>
<dbReference type="Gene3D" id="3.40.50.150">
    <property type="entry name" value="Vaccinia Virus protein VP39"/>
    <property type="match status" value="1"/>
</dbReference>